<keyword evidence="1" id="KW-0812">Transmembrane</keyword>
<dbReference type="PANTHER" id="PTHR48055">
    <property type="entry name" value="LEUCINE-RICH REPEAT RECEPTOR PROTEIN KINASE EMS1"/>
    <property type="match status" value="1"/>
</dbReference>
<dbReference type="PROSITE" id="PS50011">
    <property type="entry name" value="PROTEIN_KINASE_DOM"/>
    <property type="match status" value="1"/>
</dbReference>
<dbReference type="GO" id="GO:0004672">
    <property type="term" value="F:protein kinase activity"/>
    <property type="evidence" value="ECO:0007669"/>
    <property type="project" value="InterPro"/>
</dbReference>
<protein>
    <submittedName>
        <fullName evidence="3">Serine-threonine/tyrosine-protein kinase, catalytic domain</fullName>
    </submittedName>
</protein>
<dbReference type="PANTHER" id="PTHR48055:SF59">
    <property type="entry name" value="LEUCINE-RICH REPEAT RECEPTOR PROTEIN KINASE EMS1"/>
    <property type="match status" value="1"/>
</dbReference>
<proteinExistence type="predicted"/>
<dbReference type="Pfam" id="PF07714">
    <property type="entry name" value="PK_Tyr_Ser-Thr"/>
    <property type="match status" value="1"/>
</dbReference>
<keyword evidence="3" id="KW-0808">Transferase</keyword>
<dbReference type="InterPro" id="IPR051564">
    <property type="entry name" value="LRR_receptor-like_kinase"/>
</dbReference>
<evidence type="ECO:0000313" key="4">
    <source>
        <dbReference type="Proteomes" id="UP001370490"/>
    </source>
</evidence>
<reference evidence="3 4" key="1">
    <citation type="submission" date="2023-12" db="EMBL/GenBank/DDBJ databases">
        <title>A high-quality genome assembly for Dillenia turbinata (Dilleniales).</title>
        <authorList>
            <person name="Chanderbali A."/>
        </authorList>
    </citation>
    <scope>NUCLEOTIDE SEQUENCE [LARGE SCALE GENOMIC DNA]</scope>
    <source>
        <strain evidence="3">LSX21</strain>
        <tissue evidence="3">Leaf</tissue>
    </source>
</reference>
<dbReference type="InterPro" id="IPR001245">
    <property type="entry name" value="Ser-Thr/Tyr_kinase_cat_dom"/>
</dbReference>
<name>A0AAN8ZG46_9MAGN</name>
<accession>A0AAN8ZG46</accession>
<gene>
    <name evidence="3" type="ORF">RJ641_033512</name>
</gene>
<evidence type="ECO:0000256" key="1">
    <source>
        <dbReference type="SAM" id="Phobius"/>
    </source>
</evidence>
<sequence>MGKLPNAAGRYREDMQPRSLQMTNRCQVISTPIPLSEDMDDRGVLSTHSEHVALLDKRLERVGAEGTFVEKSNQGFRVRPSYQVTDIRQGFTLARSLSISPHSEHVALLDKRLERVGVEGTFVEKSNQGFRVRLSYQVTDIRQGFTLALSLSISPHSIHRGDVRKQLISSLYVSHTLHVCVVVYECFNSVPTTFKLLFFSILLFFFLFNLSRFFNKPRNICFSSKTQLKTQMFSFNGTLQSLCKWQAVFDLSYVWFLLSGMILEELGDLACLVLADNEISGFILHHGVPKTFLFNSWVLGGIVVGSMFLTVLVALALLKWLQRIKGALKHQSSHVREASSKITLVNNLEAINNFCKSNIIGDRGFGTVYKAMLPDGRSVAVKRLNQAKAQGHREFLAEMETLEKVKHHNLVPLLGDIKASNFLLNEDFEPKVADFGQARLIGACERHVVPIFLEHLGTSPQNMGRAGGPKHE</sequence>
<dbReference type="Gene3D" id="1.10.510.10">
    <property type="entry name" value="Transferase(Phosphotransferase) domain 1"/>
    <property type="match status" value="1"/>
</dbReference>
<dbReference type="GO" id="GO:0005524">
    <property type="term" value="F:ATP binding"/>
    <property type="evidence" value="ECO:0007669"/>
    <property type="project" value="InterPro"/>
</dbReference>
<dbReference type="Proteomes" id="UP001370490">
    <property type="component" value="Unassembled WGS sequence"/>
</dbReference>
<keyword evidence="4" id="KW-1185">Reference proteome</keyword>
<keyword evidence="1" id="KW-0472">Membrane</keyword>
<comment type="caution">
    <text evidence="3">The sequence shown here is derived from an EMBL/GenBank/DDBJ whole genome shotgun (WGS) entry which is preliminary data.</text>
</comment>
<dbReference type="Gene3D" id="3.30.200.20">
    <property type="entry name" value="Phosphorylase Kinase, domain 1"/>
    <property type="match status" value="1"/>
</dbReference>
<keyword evidence="1" id="KW-1133">Transmembrane helix</keyword>
<keyword evidence="3" id="KW-0418">Kinase</keyword>
<dbReference type="AlphaFoldDB" id="A0AAN8ZG46"/>
<feature type="domain" description="Protein kinase" evidence="2">
    <location>
        <begin position="354"/>
        <end position="472"/>
    </location>
</feature>
<dbReference type="SUPFAM" id="SSF56112">
    <property type="entry name" value="Protein kinase-like (PK-like)"/>
    <property type="match status" value="1"/>
</dbReference>
<organism evidence="3 4">
    <name type="scientific">Dillenia turbinata</name>
    <dbReference type="NCBI Taxonomy" id="194707"/>
    <lineage>
        <taxon>Eukaryota</taxon>
        <taxon>Viridiplantae</taxon>
        <taxon>Streptophyta</taxon>
        <taxon>Embryophyta</taxon>
        <taxon>Tracheophyta</taxon>
        <taxon>Spermatophyta</taxon>
        <taxon>Magnoliopsida</taxon>
        <taxon>eudicotyledons</taxon>
        <taxon>Gunneridae</taxon>
        <taxon>Pentapetalae</taxon>
        <taxon>Dilleniales</taxon>
        <taxon>Dilleniaceae</taxon>
        <taxon>Dillenia</taxon>
    </lineage>
</organism>
<dbReference type="EMBL" id="JBAMMX010000007">
    <property type="protein sequence ID" value="KAK6936482.1"/>
    <property type="molecule type" value="Genomic_DNA"/>
</dbReference>
<dbReference type="InterPro" id="IPR000719">
    <property type="entry name" value="Prot_kinase_dom"/>
</dbReference>
<dbReference type="GO" id="GO:0016020">
    <property type="term" value="C:membrane"/>
    <property type="evidence" value="ECO:0007669"/>
    <property type="project" value="TreeGrafter"/>
</dbReference>
<evidence type="ECO:0000313" key="3">
    <source>
        <dbReference type="EMBL" id="KAK6936482.1"/>
    </source>
</evidence>
<evidence type="ECO:0000259" key="2">
    <source>
        <dbReference type="PROSITE" id="PS50011"/>
    </source>
</evidence>
<dbReference type="InterPro" id="IPR011009">
    <property type="entry name" value="Kinase-like_dom_sf"/>
</dbReference>
<feature type="transmembrane region" description="Helical" evidence="1">
    <location>
        <begin position="196"/>
        <end position="215"/>
    </location>
</feature>
<feature type="transmembrane region" description="Helical" evidence="1">
    <location>
        <begin position="295"/>
        <end position="318"/>
    </location>
</feature>